<accession>I2FM14</accession>
<reference evidence="1 2" key="1">
    <citation type="journal article" date="2012" name="Plant Cell">
        <title>Genome comparison of barley and maize smut fungi reveals targeted loss of RNA silencing components and species-specific presence of transposable elements.</title>
        <authorList>
            <person name="Laurie J.D."/>
            <person name="Ali S."/>
            <person name="Linning R."/>
            <person name="Mannhaupt G."/>
            <person name="Wong P."/>
            <person name="Gueldener U."/>
            <person name="Muensterkoetter M."/>
            <person name="Moore R."/>
            <person name="Kahmann R."/>
            <person name="Bakkeren G."/>
            <person name="Schirawski J."/>
        </authorList>
    </citation>
    <scope>NUCLEOTIDE SEQUENCE [LARGE SCALE GENOMIC DNA]</scope>
    <source>
        <strain evidence="2">Uh4875-4</strain>
    </source>
</reference>
<evidence type="ECO:0000313" key="2">
    <source>
        <dbReference type="Proteomes" id="UP000006174"/>
    </source>
</evidence>
<dbReference type="AlphaFoldDB" id="I2FM14"/>
<dbReference type="EMBL" id="CAGI01000036">
    <property type="protein sequence ID" value="CCF47957.1"/>
    <property type="molecule type" value="Genomic_DNA"/>
</dbReference>
<protein>
    <submittedName>
        <fullName evidence="1">Uncharacterized protein</fullName>
    </submittedName>
</protein>
<organism evidence="1 2">
    <name type="scientific">Ustilago hordei</name>
    <name type="common">Barley covered smut fungus</name>
    <dbReference type="NCBI Taxonomy" id="120017"/>
    <lineage>
        <taxon>Eukaryota</taxon>
        <taxon>Fungi</taxon>
        <taxon>Dikarya</taxon>
        <taxon>Basidiomycota</taxon>
        <taxon>Ustilaginomycotina</taxon>
        <taxon>Ustilaginomycetes</taxon>
        <taxon>Ustilaginales</taxon>
        <taxon>Ustilaginaceae</taxon>
        <taxon>Ustilago</taxon>
    </lineage>
</organism>
<dbReference type="HOGENOM" id="CLU_1760162_0_0_1"/>
<gene>
    <name evidence="1" type="ORF">UHOR_12275</name>
</gene>
<proteinExistence type="predicted"/>
<sequence>MFNVEKVPVSKVRDAMATYNHIWIVGRPSPTERYRFMELIKGSDELPSLRTDEGDDIRKHFLDAQDFERKYGSKALGLRYGSPFGERPKPKTSVLKWLRLPTSTKPKLYELEQTSISHLRRALNQFNYLRIHDSAHHKLLSFKLDQDGRVLFEDLGHYLGRV</sequence>
<name>I2FM14_USTHO</name>
<comment type="caution">
    <text evidence="1">The sequence shown here is derived from an EMBL/GenBank/DDBJ whole genome shotgun (WGS) entry which is preliminary data.</text>
</comment>
<evidence type="ECO:0000313" key="1">
    <source>
        <dbReference type="EMBL" id="CCF47957.1"/>
    </source>
</evidence>
<dbReference type="OrthoDB" id="2556549at2759"/>
<keyword evidence="2" id="KW-1185">Reference proteome</keyword>
<dbReference type="Proteomes" id="UP000006174">
    <property type="component" value="Unassembled WGS sequence"/>
</dbReference>